<name>A0A328YKF8_9FLAO</name>
<dbReference type="Proteomes" id="UP000248840">
    <property type="component" value="Unassembled WGS sequence"/>
</dbReference>
<dbReference type="AlphaFoldDB" id="A0A328YKF8"/>
<dbReference type="OrthoDB" id="884440at2"/>
<sequence>MERKNEPTIYETESSDNGMNKAREEAIKTLNQFHKAFESNNSKLNSFSIKQTFSNERYNEHIWLNGIFKKNGEYYGVVDNLPEYVKEVHLGDTVKIVNQKISDWMYLENSQLNGGFTIRELRNRMTEEERKKFDAESGMIIKP</sequence>
<accession>A0A328YKF8</accession>
<proteinExistence type="predicted"/>
<reference evidence="2 3" key="1">
    <citation type="submission" date="2018-06" db="EMBL/GenBank/DDBJ databases">
        <title>Genomic Encyclopedia of Archaeal and Bacterial Type Strains, Phase II (KMG-II): from individual species to whole genera.</title>
        <authorList>
            <person name="Goeker M."/>
        </authorList>
    </citation>
    <scope>NUCLEOTIDE SEQUENCE [LARGE SCALE GENOMIC DNA]</scope>
    <source>
        <strain evidence="2 3">DSM 25663</strain>
    </source>
</reference>
<dbReference type="EMBL" id="QLSZ01000010">
    <property type="protein sequence ID" value="RAR70626.1"/>
    <property type="molecule type" value="Genomic_DNA"/>
</dbReference>
<evidence type="ECO:0000313" key="2">
    <source>
        <dbReference type="EMBL" id="RAR70626.1"/>
    </source>
</evidence>
<dbReference type="Pfam" id="PF10077">
    <property type="entry name" value="DUF2314"/>
    <property type="match status" value="1"/>
</dbReference>
<keyword evidence="3" id="KW-1185">Reference proteome</keyword>
<feature type="domain" description="DUF2314" evidence="1">
    <location>
        <begin position="16"/>
        <end position="139"/>
    </location>
</feature>
<comment type="caution">
    <text evidence="2">The sequence shown here is derived from an EMBL/GenBank/DDBJ whole genome shotgun (WGS) entry which is preliminary data.</text>
</comment>
<dbReference type="InterPro" id="IPR018756">
    <property type="entry name" value="DUF2314"/>
</dbReference>
<evidence type="ECO:0000259" key="1">
    <source>
        <dbReference type="Pfam" id="PF10077"/>
    </source>
</evidence>
<dbReference type="RefSeq" id="WP_158527035.1">
    <property type="nucleotide sequence ID" value="NZ_QLSZ01000010.1"/>
</dbReference>
<gene>
    <name evidence="2" type="ORF">CLV55_11026</name>
</gene>
<protein>
    <submittedName>
        <fullName evidence="2">Uncharacterized protein YegJ (DUF2314 family)</fullName>
    </submittedName>
</protein>
<evidence type="ECO:0000313" key="3">
    <source>
        <dbReference type="Proteomes" id="UP000248840"/>
    </source>
</evidence>
<organism evidence="2 3">
    <name type="scientific">Flavobacterium aciduliphilum</name>
    <dbReference type="NCBI Taxonomy" id="1101402"/>
    <lineage>
        <taxon>Bacteria</taxon>
        <taxon>Pseudomonadati</taxon>
        <taxon>Bacteroidota</taxon>
        <taxon>Flavobacteriia</taxon>
        <taxon>Flavobacteriales</taxon>
        <taxon>Flavobacteriaceae</taxon>
        <taxon>Flavobacterium</taxon>
    </lineage>
</organism>